<reference evidence="1" key="1">
    <citation type="journal article" date="2014" name="Int. J. Syst. Evol. Microbiol.">
        <title>Complete genome sequence of Corynebacterium casei LMG S-19264T (=DSM 44701T), isolated from a smear-ripened cheese.</title>
        <authorList>
            <consortium name="US DOE Joint Genome Institute (JGI-PGF)"/>
            <person name="Walter F."/>
            <person name="Albersmeier A."/>
            <person name="Kalinowski J."/>
            <person name="Ruckert C."/>
        </authorList>
    </citation>
    <scope>NUCLEOTIDE SEQUENCE</scope>
    <source>
        <strain evidence="1">JCM 19831</strain>
    </source>
</reference>
<sequence length="47" mass="5095">MSPLVRHRFDMAGAQSHGFATPQLQTESTMGRPVCAVARPIASLIAW</sequence>
<evidence type="ECO:0000313" key="2">
    <source>
        <dbReference type="Proteomes" id="UP000642070"/>
    </source>
</evidence>
<dbReference type="AlphaFoldDB" id="A0A917X6V3"/>
<protein>
    <submittedName>
        <fullName evidence="1">Uncharacterized protein</fullName>
    </submittedName>
</protein>
<organism evidence="1 2">
    <name type="scientific">Dactylosporangium sucinum</name>
    <dbReference type="NCBI Taxonomy" id="1424081"/>
    <lineage>
        <taxon>Bacteria</taxon>
        <taxon>Bacillati</taxon>
        <taxon>Actinomycetota</taxon>
        <taxon>Actinomycetes</taxon>
        <taxon>Micromonosporales</taxon>
        <taxon>Micromonosporaceae</taxon>
        <taxon>Dactylosporangium</taxon>
    </lineage>
</organism>
<proteinExistence type="predicted"/>
<gene>
    <name evidence="1" type="ORF">GCM10007977_099340</name>
</gene>
<evidence type="ECO:0000313" key="1">
    <source>
        <dbReference type="EMBL" id="GGM82030.1"/>
    </source>
</evidence>
<reference evidence="1" key="2">
    <citation type="submission" date="2020-09" db="EMBL/GenBank/DDBJ databases">
        <authorList>
            <person name="Sun Q."/>
            <person name="Ohkuma M."/>
        </authorList>
    </citation>
    <scope>NUCLEOTIDE SEQUENCE</scope>
    <source>
        <strain evidence="1">JCM 19831</strain>
    </source>
</reference>
<comment type="caution">
    <text evidence="1">The sequence shown here is derived from an EMBL/GenBank/DDBJ whole genome shotgun (WGS) entry which is preliminary data.</text>
</comment>
<keyword evidence="2" id="KW-1185">Reference proteome</keyword>
<dbReference type="Proteomes" id="UP000642070">
    <property type="component" value="Unassembled WGS sequence"/>
</dbReference>
<accession>A0A917X6V3</accession>
<name>A0A917X6V3_9ACTN</name>
<dbReference type="EMBL" id="BMPI01000088">
    <property type="protein sequence ID" value="GGM82030.1"/>
    <property type="molecule type" value="Genomic_DNA"/>
</dbReference>